<organism evidence="4 5">
    <name type="scientific">Plebeiibacterium marinum</name>
    <dbReference type="NCBI Taxonomy" id="2992111"/>
    <lineage>
        <taxon>Bacteria</taxon>
        <taxon>Pseudomonadati</taxon>
        <taxon>Bacteroidota</taxon>
        <taxon>Bacteroidia</taxon>
        <taxon>Marinilabiliales</taxon>
        <taxon>Marinilabiliaceae</taxon>
        <taxon>Plebeiibacterium</taxon>
    </lineage>
</organism>
<reference evidence="4" key="1">
    <citation type="submission" date="2022-10" db="EMBL/GenBank/DDBJ databases">
        <authorList>
            <person name="Yu W.X."/>
        </authorList>
    </citation>
    <scope>NUCLEOTIDE SEQUENCE</scope>
    <source>
        <strain evidence="4">D04</strain>
    </source>
</reference>
<evidence type="ECO:0000313" key="5">
    <source>
        <dbReference type="Proteomes" id="UP001207408"/>
    </source>
</evidence>
<feature type="domain" description="POTRA" evidence="3">
    <location>
        <begin position="32"/>
        <end position="108"/>
    </location>
</feature>
<name>A0AAE3MFR3_9BACT</name>
<dbReference type="Gene3D" id="2.40.160.50">
    <property type="entry name" value="membrane protein fhac: a member of the omp85/tpsb transporter family"/>
    <property type="match status" value="1"/>
</dbReference>
<comment type="caution">
    <text evidence="4">The sequence shown here is derived from an EMBL/GenBank/DDBJ whole genome shotgun (WGS) entry which is preliminary data.</text>
</comment>
<dbReference type="Proteomes" id="UP001207408">
    <property type="component" value="Unassembled WGS sequence"/>
</dbReference>
<dbReference type="EMBL" id="JAPDPI010000039">
    <property type="protein sequence ID" value="MCW3807153.1"/>
    <property type="molecule type" value="Genomic_DNA"/>
</dbReference>
<evidence type="ECO:0000256" key="1">
    <source>
        <dbReference type="ARBA" id="ARBA00004370"/>
    </source>
</evidence>
<keyword evidence="5" id="KW-1185">Reference proteome</keyword>
<dbReference type="RefSeq" id="WP_301201277.1">
    <property type="nucleotide sequence ID" value="NZ_JAPDPI010000039.1"/>
</dbReference>
<evidence type="ECO:0000256" key="2">
    <source>
        <dbReference type="ARBA" id="ARBA00023136"/>
    </source>
</evidence>
<dbReference type="AlphaFoldDB" id="A0AAE3MFR3"/>
<keyword evidence="2" id="KW-0472">Membrane</keyword>
<gene>
    <name evidence="4" type="ORF">OM074_16065</name>
</gene>
<accession>A0AAE3MFR3</accession>
<evidence type="ECO:0000313" key="4">
    <source>
        <dbReference type="EMBL" id="MCW3807153.1"/>
    </source>
</evidence>
<dbReference type="Pfam" id="PF07244">
    <property type="entry name" value="POTRA"/>
    <property type="match status" value="1"/>
</dbReference>
<comment type="subcellular location">
    <subcellularLocation>
        <location evidence="1">Membrane</location>
    </subcellularLocation>
</comment>
<evidence type="ECO:0000259" key="3">
    <source>
        <dbReference type="PROSITE" id="PS51779"/>
    </source>
</evidence>
<dbReference type="PROSITE" id="PS51779">
    <property type="entry name" value="POTRA"/>
    <property type="match status" value="1"/>
</dbReference>
<dbReference type="InterPro" id="IPR010827">
    <property type="entry name" value="BamA/TamA_POTRA"/>
</dbReference>
<protein>
    <recommendedName>
        <fullName evidence="3">POTRA domain-containing protein</fullName>
    </recommendedName>
</protein>
<sequence>MGSILLFGYGAIAHAKSKTQPVNIPSELKDTLTVQSITISGNQKTKKRIIYNELLFKRNGKVAKTDFFELVTKSRNNLLNTSLFNFVYIDYKFIENEKIHFHIKVDERWYTWLLPLLEHADRNFSSFLENGDWSRMNYGVYLKQENFRGMNETLKIKFRVGYLNEIEVLFNSAQRNNKLSWGTHLNYVALNQVSYNITGNEAIYIKTSNTFIEQNLGSEIFLRYRHRFVNRHKLMLKYNSFNIKDTLALLNPQYLLNGNTSLNYLSLQYKYNRDLRDSKTYPLKGHMFEGSITRDGLGLIENNINNISVKLFFQQYGRMANRLFYGTNLGVITNSNNNNPFVISNGLGYKEFLNGYEYNVIESNNYAYLKSKILFELVPTKTANINFINLNQFSKLHYAIYLKPFIDVGYVHKENPNPSNTLSNSYLYSYGIGIDLVTYYDKVLSFNYAINKFGYQGFYVHLNLAM</sequence>
<dbReference type="Gene3D" id="3.10.20.310">
    <property type="entry name" value="membrane protein fhac"/>
    <property type="match status" value="1"/>
</dbReference>
<dbReference type="InterPro" id="IPR034746">
    <property type="entry name" value="POTRA"/>
</dbReference>
<dbReference type="GO" id="GO:0019867">
    <property type="term" value="C:outer membrane"/>
    <property type="evidence" value="ECO:0007669"/>
    <property type="project" value="InterPro"/>
</dbReference>
<proteinExistence type="predicted"/>